<dbReference type="InterPro" id="IPR010730">
    <property type="entry name" value="HET"/>
</dbReference>
<keyword evidence="3" id="KW-1185">Reference proteome</keyword>
<evidence type="ECO:0000313" key="2">
    <source>
        <dbReference type="EMBL" id="KAL1882795.1"/>
    </source>
</evidence>
<protein>
    <recommendedName>
        <fullName evidence="1">Protein kinase domain-containing protein</fullName>
    </recommendedName>
</protein>
<dbReference type="SUPFAM" id="SSF56112">
    <property type="entry name" value="Protein kinase-like (PK-like)"/>
    <property type="match status" value="1"/>
</dbReference>
<dbReference type="PANTHER" id="PTHR33112:SF10">
    <property type="entry name" value="TOL"/>
    <property type="match status" value="1"/>
</dbReference>
<proteinExistence type="predicted"/>
<name>A0ABR3Y4D0_9PEZI</name>
<feature type="domain" description="Protein kinase" evidence="1">
    <location>
        <begin position="162"/>
        <end position="508"/>
    </location>
</feature>
<evidence type="ECO:0000313" key="3">
    <source>
        <dbReference type="Proteomes" id="UP001583177"/>
    </source>
</evidence>
<dbReference type="CDD" id="cd00180">
    <property type="entry name" value="PKc"/>
    <property type="match status" value="1"/>
</dbReference>
<sequence>MSTSSSDDEPVGLASEILGKFAHSEFPPGWKEMYMPEGGLDELITRRSIIREFYGDENRKDVDESLIKFIRHSAKKVFAISLISNVESAKLRKAMKAFNASGFTDNKLPVDADDTTFPGPRLKWTAVQKKNFQDNQWRFLVPVFRENEVRLALGNRHILPFKLVGRERREGTFSDVWQVVIDKLHQETPMLMLNNGKRATAAIKVLKVAANQSESEAHHQWDNEARALEDTKGLRHSHIIEAKAIILWEGKGQYFMFQWADGGSLRDLYVSRPKVALDAGLVKEIVHQLSGLAGALNKLHNWKRHSSDDGSYRHGDLKPENILRFCDNTEIGVLKISDLGLAKHHVQATADRGPTITRYGTALYEPPEAILNTEAARSRQYDIWSMGCVVLELLIWLLYGYKELEEFNESMRKALGASSPYWVLDDTNIAARSATVHPSVVKCMNIMGKDPECVGTTAIGDLLTIVRTRLLVIPLPRDSPTFYQKHGPSPIGYRAKAEELERALKEIVDKGWDHVSESTSDILPSSAYLRNQPPHFCTFMDNLESFKVNIEFRDLPATFQNAVTITRELGVQYLWIDSICIIQGPDGDFSRQAHRMEDVFSQAYCVLAASSAKGQEDGFLHARKKRHRIRLQSSNKPAVCVSDFIDNFDEYVLQSPLNQRGWVLQERALARRTIYFTAEQTFWECGNGVQCETMTKMNK</sequence>
<comment type="caution">
    <text evidence="2">The sequence shown here is derived from an EMBL/GenBank/DDBJ whole genome shotgun (WGS) entry which is preliminary data.</text>
</comment>
<dbReference type="Pfam" id="PF00069">
    <property type="entry name" value="Pkinase"/>
    <property type="match status" value="1"/>
</dbReference>
<accession>A0ABR3Y4D0</accession>
<dbReference type="InterPro" id="IPR000719">
    <property type="entry name" value="Prot_kinase_dom"/>
</dbReference>
<dbReference type="EMBL" id="JAWRVE010000003">
    <property type="protein sequence ID" value="KAL1882795.1"/>
    <property type="molecule type" value="Genomic_DNA"/>
</dbReference>
<dbReference type="PROSITE" id="PS50011">
    <property type="entry name" value="PROTEIN_KINASE_DOM"/>
    <property type="match status" value="1"/>
</dbReference>
<dbReference type="Pfam" id="PF06985">
    <property type="entry name" value="HET"/>
    <property type="match status" value="1"/>
</dbReference>
<gene>
    <name evidence="2" type="ORF">Daus18300_000433</name>
</gene>
<dbReference type="PANTHER" id="PTHR33112">
    <property type="entry name" value="DOMAIN PROTEIN, PUTATIVE-RELATED"/>
    <property type="match status" value="1"/>
</dbReference>
<organism evidence="2 3">
    <name type="scientific">Diaporthe australafricana</name>
    <dbReference type="NCBI Taxonomy" id="127596"/>
    <lineage>
        <taxon>Eukaryota</taxon>
        <taxon>Fungi</taxon>
        <taxon>Dikarya</taxon>
        <taxon>Ascomycota</taxon>
        <taxon>Pezizomycotina</taxon>
        <taxon>Sordariomycetes</taxon>
        <taxon>Sordariomycetidae</taxon>
        <taxon>Diaporthales</taxon>
        <taxon>Diaporthaceae</taxon>
        <taxon>Diaporthe</taxon>
    </lineage>
</organism>
<evidence type="ECO:0000259" key="1">
    <source>
        <dbReference type="PROSITE" id="PS50011"/>
    </source>
</evidence>
<dbReference type="Proteomes" id="UP001583177">
    <property type="component" value="Unassembled WGS sequence"/>
</dbReference>
<reference evidence="2 3" key="1">
    <citation type="journal article" date="2024" name="IMA Fungus">
        <title>IMA Genome - F19 : A genome assembly and annotation guide to empower mycologists, including annotated draft genome sequences of Ceratocystis pirilliformis, Diaporthe australafricana, Fusarium ophioides, Paecilomyces lecythidis, and Sporothrix stenoceras.</title>
        <authorList>
            <person name="Aylward J."/>
            <person name="Wilson A.M."/>
            <person name="Visagie C.M."/>
            <person name="Spraker J."/>
            <person name="Barnes I."/>
            <person name="Buitendag C."/>
            <person name="Ceriani C."/>
            <person name="Del Mar Angel L."/>
            <person name="du Plessis D."/>
            <person name="Fuchs T."/>
            <person name="Gasser K."/>
            <person name="Kramer D."/>
            <person name="Li W."/>
            <person name="Munsamy K."/>
            <person name="Piso A."/>
            <person name="Price J.L."/>
            <person name="Sonnekus B."/>
            <person name="Thomas C."/>
            <person name="van der Nest A."/>
            <person name="van Dijk A."/>
            <person name="van Heerden A."/>
            <person name="van Vuuren N."/>
            <person name="Yilmaz N."/>
            <person name="Duong T.A."/>
            <person name="van der Merwe N.A."/>
            <person name="Wingfield M.J."/>
            <person name="Wingfield B.D."/>
        </authorList>
    </citation>
    <scope>NUCLEOTIDE SEQUENCE [LARGE SCALE GENOMIC DNA]</scope>
    <source>
        <strain evidence="2 3">CMW 18300</strain>
    </source>
</reference>
<dbReference type="SMART" id="SM00220">
    <property type="entry name" value="S_TKc"/>
    <property type="match status" value="1"/>
</dbReference>
<dbReference type="InterPro" id="IPR011009">
    <property type="entry name" value="Kinase-like_dom_sf"/>
</dbReference>
<dbReference type="Gene3D" id="1.10.510.10">
    <property type="entry name" value="Transferase(Phosphotransferase) domain 1"/>
    <property type="match status" value="1"/>
</dbReference>